<evidence type="ECO:0000256" key="2">
    <source>
        <dbReference type="ARBA" id="ARBA00004651"/>
    </source>
</evidence>
<evidence type="ECO:0000256" key="12">
    <source>
        <dbReference type="ARBA" id="ARBA00023012"/>
    </source>
</evidence>
<keyword evidence="13 15" id="KW-0472">Membrane</keyword>
<keyword evidence="5" id="KW-0597">Phosphoprotein</keyword>
<keyword evidence="18" id="KW-1185">Reference proteome</keyword>
<evidence type="ECO:0000256" key="9">
    <source>
        <dbReference type="ARBA" id="ARBA00022777"/>
    </source>
</evidence>
<gene>
    <name evidence="17" type="ORF">NSA58_16010</name>
</gene>
<evidence type="ECO:0000256" key="5">
    <source>
        <dbReference type="ARBA" id="ARBA00022553"/>
    </source>
</evidence>
<dbReference type="InterPro" id="IPR050398">
    <property type="entry name" value="HssS/ArlS-like"/>
</dbReference>
<accession>A0A9X2MDA4</accession>
<keyword evidence="8" id="KW-0547">Nucleotide-binding</keyword>
<name>A0A9X2MDA4_9FIRM</name>
<dbReference type="Pfam" id="PF00512">
    <property type="entry name" value="HisKA"/>
    <property type="match status" value="1"/>
</dbReference>
<evidence type="ECO:0000256" key="13">
    <source>
        <dbReference type="ARBA" id="ARBA00023136"/>
    </source>
</evidence>
<dbReference type="EMBL" id="JANKBY010000278">
    <property type="protein sequence ID" value="MCR1824289.1"/>
    <property type="molecule type" value="Genomic_DNA"/>
</dbReference>
<feature type="transmembrane region" description="Helical" evidence="15">
    <location>
        <begin position="76"/>
        <end position="97"/>
    </location>
</feature>
<comment type="catalytic activity">
    <reaction evidence="1">
        <text>ATP + protein L-histidine = ADP + protein N-phospho-L-histidine.</text>
        <dbReference type="EC" id="2.7.13.3"/>
    </reaction>
</comment>
<dbReference type="InterPro" id="IPR003594">
    <property type="entry name" value="HATPase_dom"/>
</dbReference>
<dbReference type="Gene3D" id="3.30.565.10">
    <property type="entry name" value="Histidine kinase-like ATPase, C-terminal domain"/>
    <property type="match status" value="1"/>
</dbReference>
<dbReference type="GO" id="GO:0005886">
    <property type="term" value="C:plasma membrane"/>
    <property type="evidence" value="ECO:0007669"/>
    <property type="project" value="UniProtKB-SubCell"/>
</dbReference>
<dbReference type="GO" id="GO:0005524">
    <property type="term" value="F:ATP binding"/>
    <property type="evidence" value="ECO:0007669"/>
    <property type="project" value="UniProtKB-KW"/>
</dbReference>
<dbReference type="InterPro" id="IPR003661">
    <property type="entry name" value="HisK_dim/P_dom"/>
</dbReference>
<dbReference type="Proteomes" id="UP001140817">
    <property type="component" value="Unassembled WGS sequence"/>
</dbReference>
<dbReference type="Gene3D" id="1.10.287.130">
    <property type="match status" value="1"/>
</dbReference>
<dbReference type="Pfam" id="PF02518">
    <property type="entry name" value="HATPase_c"/>
    <property type="match status" value="1"/>
</dbReference>
<feature type="transmembrane region" description="Helical" evidence="15">
    <location>
        <begin position="31"/>
        <end position="50"/>
    </location>
</feature>
<protein>
    <recommendedName>
        <fullName evidence="3">histidine kinase</fullName>
        <ecNumber evidence="3">2.7.13.3</ecNumber>
    </recommendedName>
</protein>
<evidence type="ECO:0000256" key="3">
    <source>
        <dbReference type="ARBA" id="ARBA00012438"/>
    </source>
</evidence>
<evidence type="ECO:0000256" key="6">
    <source>
        <dbReference type="ARBA" id="ARBA00022679"/>
    </source>
</evidence>
<keyword evidence="10" id="KW-0067">ATP-binding</keyword>
<dbReference type="PANTHER" id="PTHR45528:SF1">
    <property type="entry name" value="SENSOR HISTIDINE KINASE CPXA"/>
    <property type="match status" value="1"/>
</dbReference>
<evidence type="ECO:0000256" key="4">
    <source>
        <dbReference type="ARBA" id="ARBA00022475"/>
    </source>
</evidence>
<keyword evidence="14" id="KW-0175">Coiled coil</keyword>
<dbReference type="PROSITE" id="PS50109">
    <property type="entry name" value="HIS_KIN"/>
    <property type="match status" value="1"/>
</dbReference>
<dbReference type="SUPFAM" id="SSF47384">
    <property type="entry name" value="Homodimeric domain of signal transducing histidine kinase"/>
    <property type="match status" value="1"/>
</dbReference>
<keyword evidence="9 17" id="KW-0418">Kinase</keyword>
<keyword evidence="12" id="KW-0902">Two-component regulatory system</keyword>
<feature type="domain" description="Histidine kinase" evidence="16">
    <location>
        <begin position="253"/>
        <end position="451"/>
    </location>
</feature>
<evidence type="ECO:0000256" key="14">
    <source>
        <dbReference type="SAM" id="Coils"/>
    </source>
</evidence>
<reference evidence="17" key="1">
    <citation type="submission" date="2022-07" db="EMBL/GenBank/DDBJ databases">
        <title>Enhanced cultured diversity of the mouse gut microbiota enables custom-made synthetic communities.</title>
        <authorList>
            <person name="Afrizal A."/>
        </authorList>
    </citation>
    <scope>NUCLEOTIDE SEQUENCE</scope>
    <source>
        <strain evidence="17">DSM 29186</strain>
    </source>
</reference>
<dbReference type="GO" id="GO:0000155">
    <property type="term" value="F:phosphorelay sensor kinase activity"/>
    <property type="evidence" value="ECO:0007669"/>
    <property type="project" value="InterPro"/>
</dbReference>
<evidence type="ECO:0000256" key="15">
    <source>
        <dbReference type="SAM" id="Phobius"/>
    </source>
</evidence>
<dbReference type="SUPFAM" id="SSF55874">
    <property type="entry name" value="ATPase domain of HSP90 chaperone/DNA topoisomerase II/histidine kinase"/>
    <property type="match status" value="1"/>
</dbReference>
<evidence type="ECO:0000313" key="17">
    <source>
        <dbReference type="EMBL" id="MCR1824289.1"/>
    </source>
</evidence>
<dbReference type="InterPro" id="IPR005467">
    <property type="entry name" value="His_kinase_dom"/>
</dbReference>
<keyword evidence="6" id="KW-0808">Transferase</keyword>
<dbReference type="PANTHER" id="PTHR45528">
    <property type="entry name" value="SENSOR HISTIDINE KINASE CPXA"/>
    <property type="match status" value="1"/>
</dbReference>
<feature type="transmembrane region" description="Helical" evidence="15">
    <location>
        <begin position="125"/>
        <end position="142"/>
    </location>
</feature>
<dbReference type="InterPro" id="IPR036097">
    <property type="entry name" value="HisK_dim/P_sf"/>
</dbReference>
<dbReference type="CDD" id="cd00082">
    <property type="entry name" value="HisKA"/>
    <property type="match status" value="1"/>
</dbReference>
<evidence type="ECO:0000256" key="7">
    <source>
        <dbReference type="ARBA" id="ARBA00022692"/>
    </source>
</evidence>
<comment type="caution">
    <text evidence="17">The sequence shown here is derived from an EMBL/GenBank/DDBJ whole genome shotgun (WGS) entry which is preliminary data.</text>
</comment>
<feature type="transmembrane region" description="Helical" evidence="15">
    <location>
        <begin position="148"/>
        <end position="171"/>
    </location>
</feature>
<evidence type="ECO:0000256" key="1">
    <source>
        <dbReference type="ARBA" id="ARBA00000085"/>
    </source>
</evidence>
<dbReference type="AlphaFoldDB" id="A0A9X2MDA4"/>
<organism evidence="17 18">
    <name type="scientific">Terrisporobacter muris</name>
    <dbReference type="NCBI Taxonomy" id="2963284"/>
    <lineage>
        <taxon>Bacteria</taxon>
        <taxon>Bacillati</taxon>
        <taxon>Bacillota</taxon>
        <taxon>Clostridia</taxon>
        <taxon>Peptostreptococcales</taxon>
        <taxon>Peptostreptococcaceae</taxon>
        <taxon>Terrisporobacter</taxon>
    </lineage>
</organism>
<dbReference type="SMART" id="SM00388">
    <property type="entry name" value="HisKA"/>
    <property type="match status" value="1"/>
</dbReference>
<dbReference type="SMART" id="SM00387">
    <property type="entry name" value="HATPase_c"/>
    <property type="match status" value="1"/>
</dbReference>
<dbReference type="EC" id="2.7.13.3" evidence="3"/>
<dbReference type="RefSeq" id="WP_052233072.1">
    <property type="nucleotide sequence ID" value="NZ_JANKBY010000278.1"/>
</dbReference>
<keyword evidence="4" id="KW-1003">Cell membrane</keyword>
<proteinExistence type="predicted"/>
<evidence type="ECO:0000256" key="8">
    <source>
        <dbReference type="ARBA" id="ARBA00022741"/>
    </source>
</evidence>
<keyword evidence="11 15" id="KW-1133">Transmembrane helix</keyword>
<dbReference type="InterPro" id="IPR036890">
    <property type="entry name" value="HATPase_C_sf"/>
</dbReference>
<sequence>MIEKYIYSHDEELKYLSEEELKYRGKLINPLFIEKLTWYLLLLIYCVWVRKNLKLSYGIFETGLGGFLNGPMANSVGYYLLILIYAIIGLTGVSLIVKTVQLYALSANSNEEGEMIIKKKIFKKWCTYILNTIFSISLINYITSNLQIWFNILIITIVTKTIIKLIGLLIIQFRIAMISGALEDAIEEVENGDFNKIEDSMAELIGDGDGIEFIWGLGFKHILVEIKTLFRKIEDITKEEKELYQNKNYLITNLSHDLKTPLTSIINSIYILKNETLSEKEKKGQIEILEKKLERLNILIKDLNETVDTDYEGLVVKKKEIKINELIKNEIEIYSDKFKSSNLDIKLNVPKEDVTLFLDEDKTIRIVDNILSNINKYSLEDTRVYVDIIKKEENVEITFKNISKYGIDVDVNTIGERFVQGDKSRNMEGHGLGLSIIKSLANIQGGKVEFDIQGDLFKLVLKFTKI</sequence>
<evidence type="ECO:0000256" key="11">
    <source>
        <dbReference type="ARBA" id="ARBA00022989"/>
    </source>
</evidence>
<feature type="coiled-coil region" evidence="14">
    <location>
        <begin position="279"/>
        <end position="306"/>
    </location>
</feature>
<keyword evidence="7 15" id="KW-0812">Transmembrane</keyword>
<comment type="subcellular location">
    <subcellularLocation>
        <location evidence="2">Cell membrane</location>
        <topology evidence="2">Multi-pass membrane protein</topology>
    </subcellularLocation>
</comment>
<evidence type="ECO:0000256" key="10">
    <source>
        <dbReference type="ARBA" id="ARBA00022840"/>
    </source>
</evidence>
<evidence type="ECO:0000259" key="16">
    <source>
        <dbReference type="PROSITE" id="PS50109"/>
    </source>
</evidence>
<evidence type="ECO:0000313" key="18">
    <source>
        <dbReference type="Proteomes" id="UP001140817"/>
    </source>
</evidence>